<proteinExistence type="predicted"/>
<dbReference type="GO" id="GO:0016709">
    <property type="term" value="F:oxidoreductase activity, acting on paired donors, with incorporation or reduction of molecular oxygen, NAD(P)H as one donor, and incorporation of one atom of oxygen"/>
    <property type="evidence" value="ECO:0007669"/>
    <property type="project" value="UniProtKB-ARBA"/>
</dbReference>
<keyword evidence="3" id="KW-0274">FAD</keyword>
<evidence type="ECO:0000313" key="5">
    <source>
        <dbReference type="EMBL" id="RCG16198.1"/>
    </source>
</evidence>
<evidence type="ECO:0000313" key="6">
    <source>
        <dbReference type="Proteomes" id="UP000252914"/>
    </source>
</evidence>
<reference evidence="5 6" key="1">
    <citation type="submission" date="2018-06" db="EMBL/GenBank/DDBJ databases">
        <title>Streptomyces reniochalinae sp. nov. and Streptomyces diacarnus sp. nov. from marine sponges.</title>
        <authorList>
            <person name="Li L."/>
        </authorList>
    </citation>
    <scope>NUCLEOTIDE SEQUENCE [LARGE SCALE GENOMIC DNA]</scope>
    <source>
        <strain evidence="5 6">LHW51701</strain>
    </source>
</reference>
<keyword evidence="2" id="KW-0285">Flavoprotein</keyword>
<evidence type="ECO:0000256" key="3">
    <source>
        <dbReference type="ARBA" id="ARBA00022827"/>
    </source>
</evidence>
<dbReference type="Gene3D" id="3.50.50.60">
    <property type="entry name" value="FAD/NAD(P)-binding domain"/>
    <property type="match status" value="1"/>
</dbReference>
<evidence type="ECO:0000259" key="4">
    <source>
        <dbReference type="Pfam" id="PF01494"/>
    </source>
</evidence>
<dbReference type="PANTHER" id="PTHR43004">
    <property type="entry name" value="TRK SYSTEM POTASSIUM UPTAKE PROTEIN"/>
    <property type="match status" value="1"/>
</dbReference>
<name>A0A367EDP5_9ACTN</name>
<comment type="caution">
    <text evidence="5">The sequence shown here is derived from an EMBL/GenBank/DDBJ whole genome shotgun (WGS) entry which is preliminary data.</text>
</comment>
<dbReference type="Gene3D" id="3.30.70.2450">
    <property type="match status" value="1"/>
</dbReference>
<accession>A0A367EDP5</accession>
<dbReference type="InterPro" id="IPR002938">
    <property type="entry name" value="FAD-bd"/>
</dbReference>
<evidence type="ECO:0000256" key="2">
    <source>
        <dbReference type="ARBA" id="ARBA00022630"/>
    </source>
</evidence>
<dbReference type="AlphaFoldDB" id="A0A367EDP5"/>
<dbReference type="SUPFAM" id="SSF51905">
    <property type="entry name" value="FAD/NAD(P)-binding domain"/>
    <property type="match status" value="1"/>
</dbReference>
<dbReference type="EMBL" id="QOIN01000062">
    <property type="protein sequence ID" value="RCG16198.1"/>
    <property type="molecule type" value="Genomic_DNA"/>
</dbReference>
<organism evidence="5 6">
    <name type="scientific">Streptomyces diacarni</name>
    <dbReference type="NCBI Taxonomy" id="2800381"/>
    <lineage>
        <taxon>Bacteria</taxon>
        <taxon>Bacillati</taxon>
        <taxon>Actinomycetota</taxon>
        <taxon>Actinomycetes</taxon>
        <taxon>Kitasatosporales</taxon>
        <taxon>Streptomycetaceae</taxon>
        <taxon>Streptomyces</taxon>
    </lineage>
</organism>
<dbReference type="Pfam" id="PF21274">
    <property type="entry name" value="Rng_hyd_C"/>
    <property type="match status" value="1"/>
</dbReference>
<feature type="domain" description="FAD-binding" evidence="4">
    <location>
        <begin position="147"/>
        <end position="493"/>
    </location>
</feature>
<dbReference type="PRINTS" id="PR00420">
    <property type="entry name" value="RNGMNOXGNASE"/>
</dbReference>
<dbReference type="PANTHER" id="PTHR43004:SF19">
    <property type="entry name" value="BINDING MONOOXYGENASE, PUTATIVE (JCVI)-RELATED"/>
    <property type="match status" value="1"/>
</dbReference>
<keyword evidence="6" id="KW-1185">Reference proteome</keyword>
<dbReference type="Proteomes" id="UP000252914">
    <property type="component" value="Unassembled WGS sequence"/>
</dbReference>
<comment type="cofactor">
    <cofactor evidence="1">
        <name>FAD</name>
        <dbReference type="ChEBI" id="CHEBI:57692"/>
    </cofactor>
</comment>
<dbReference type="GO" id="GO:0071949">
    <property type="term" value="F:FAD binding"/>
    <property type="evidence" value="ECO:0007669"/>
    <property type="project" value="InterPro"/>
</dbReference>
<gene>
    <name evidence="5" type="ORF">DTL70_29410</name>
</gene>
<protein>
    <submittedName>
        <fullName evidence="5">FAD-dependent oxidoreductase</fullName>
    </submittedName>
</protein>
<dbReference type="InterPro" id="IPR050641">
    <property type="entry name" value="RIFMO-like"/>
</dbReference>
<evidence type="ECO:0000256" key="1">
    <source>
        <dbReference type="ARBA" id="ARBA00001974"/>
    </source>
</evidence>
<dbReference type="Gene3D" id="3.40.30.120">
    <property type="match status" value="1"/>
</dbReference>
<dbReference type="InterPro" id="IPR036188">
    <property type="entry name" value="FAD/NAD-bd_sf"/>
</dbReference>
<sequence>MLVVGLVRVPGALGRVFVDDVGEDLLHQLEIVARVVHRSPLSGVCAVRSGPRRVPEIDRGAARRDAFGAKLWRPPKAPPIDGYGNYPAWPRHAAQVPGFPPRRWPEGLAELKSCGKAWPHEWCGETRPLFCPEFASRPDDRRFRLQCDVVVVGGGPTGLLLARELALHGASAVVLEKAPEPRTEPKANGLVGQSVELLHYRGLLDRFRPEAQFVGRVPAFTFGSVPLPLARLGDSPLQLLALPQPRLEALLTECVTERGVPIRRGCAVEGLAQDRDGVTVQVRGPEGEEHVRASYVVGCDGAHSTVRERAGIEFPGTTKPDVTKIGHVTLPPDIVAADGNGLELPQTGPLPLGWRHTDRGRIGVMSTRPGVHIVTVTENDPAGADPAAPLTLQELRSSAARVLGEEVPMTAAHWLSRVVNQSRLAARYRAGRVLLAGDAAHLFPVGGSSLNVGMTDAVNLGWKLAAVLRDGPAALLDTYHDERYPAAERTLAQAEGQAVMMASSEEAAALRELFAELVSHDAALRHIAELIHGSDIRHGQPGHGEGADADAHPLVGRLVPDLAFDAEAGGPSGVAELLVEGRPVLLDLAGRTAVAEAGSRWAKRVEPVAARCAGAAPADALLIRPDGWVAWAAGSGETDAAVHAGLTRALRFWFGSPD</sequence>
<dbReference type="Pfam" id="PF01494">
    <property type="entry name" value="FAD_binding_3"/>
    <property type="match status" value="1"/>
</dbReference>